<evidence type="ECO:0000313" key="6">
    <source>
        <dbReference type="Proteomes" id="UP000006755"/>
    </source>
</evidence>
<keyword evidence="2 4" id="KW-0479">Metal-binding</keyword>
<dbReference type="eggNOG" id="COG0084">
    <property type="taxonomic scope" value="Bacteria"/>
</dbReference>
<dbReference type="OrthoDB" id="9810005at2"/>
<dbReference type="PROSITE" id="PS01091">
    <property type="entry name" value="TATD_3"/>
    <property type="match status" value="1"/>
</dbReference>
<protein>
    <submittedName>
        <fullName evidence="5">Deoxyribonuclease TatD</fullName>
    </submittedName>
</protein>
<reference evidence="5 6" key="1">
    <citation type="journal article" date="2012" name="J. Bacteriol.">
        <title>Genome Sequence of Gallaecimonas xiamenensis Type Strain 3-C-1.</title>
        <authorList>
            <person name="Lai Q."/>
            <person name="Wang L."/>
            <person name="Wang W."/>
            <person name="Shao Z."/>
        </authorList>
    </citation>
    <scope>NUCLEOTIDE SEQUENCE [LARGE SCALE GENOMIC DNA]</scope>
    <source>
        <strain evidence="5 6">3-C-1</strain>
    </source>
</reference>
<dbReference type="RefSeq" id="WP_008483429.1">
    <property type="nucleotide sequence ID" value="NZ_AMRI01000006.1"/>
</dbReference>
<feature type="binding site" evidence="4">
    <location>
        <position position="129"/>
    </location>
    <ligand>
        <name>a divalent metal cation</name>
        <dbReference type="ChEBI" id="CHEBI:60240"/>
        <label>2</label>
    </ligand>
</feature>
<dbReference type="Gene3D" id="3.20.20.140">
    <property type="entry name" value="Metal-dependent hydrolases"/>
    <property type="match status" value="1"/>
</dbReference>
<dbReference type="AlphaFoldDB" id="K2IZB2"/>
<sequence>MILCDIALNLTDSAFDGDRDQVVADAAAAGVHYLVLTGTNEAESHQAADYAQGRPGIFATAGVHPHYAAEASADFVARLRALASRPEVLAIGECGLDFFRDLSPRPVQEAVFDAQLALATELNMPVLLHERAAAERQFAILSNHRRQLPGAVAHCFTGDQATLERWLELDLYIGITGWLCDERRGQHLKELVRLIPDDRLLIETDAPYLIPRDLRLKSRRNEPRYLPHILNTLAACRQQDPAELAAITLANSRRLFGFAG</sequence>
<dbReference type="STRING" id="745411.B3C1_05362"/>
<dbReference type="PATRIC" id="fig|745411.4.peg.1064"/>
<dbReference type="PROSITE" id="PS01090">
    <property type="entry name" value="TATD_2"/>
    <property type="match status" value="1"/>
</dbReference>
<dbReference type="CDD" id="cd01310">
    <property type="entry name" value="TatD_DNAse"/>
    <property type="match status" value="1"/>
</dbReference>
<name>K2IZB2_9GAMM</name>
<feature type="binding site" evidence="4">
    <location>
        <position position="154"/>
    </location>
    <ligand>
        <name>a divalent metal cation</name>
        <dbReference type="ChEBI" id="CHEBI:60240"/>
        <label>2</label>
    </ligand>
</feature>
<feature type="binding site" evidence="4">
    <location>
        <position position="93"/>
    </location>
    <ligand>
        <name>a divalent metal cation</name>
        <dbReference type="ChEBI" id="CHEBI:60240"/>
        <label>1</label>
    </ligand>
</feature>
<dbReference type="Proteomes" id="UP000006755">
    <property type="component" value="Unassembled WGS sequence"/>
</dbReference>
<dbReference type="FunFam" id="3.20.20.140:FF:000005">
    <property type="entry name" value="TatD family hydrolase"/>
    <property type="match status" value="1"/>
</dbReference>
<dbReference type="InterPro" id="IPR018228">
    <property type="entry name" value="DNase_TatD-rel_CS"/>
</dbReference>
<accession>K2IZB2</accession>
<keyword evidence="6" id="KW-1185">Reference proteome</keyword>
<keyword evidence="3" id="KW-0378">Hydrolase</keyword>
<dbReference type="InterPro" id="IPR032466">
    <property type="entry name" value="Metal_Hydrolase"/>
</dbReference>
<proteinExistence type="inferred from homology"/>
<gene>
    <name evidence="5" type="ORF">B3C1_05362</name>
</gene>
<comment type="similarity">
    <text evidence="1">Belongs to the metallo-dependent hydrolases superfamily. TatD-type hydrolase family.</text>
</comment>
<dbReference type="PANTHER" id="PTHR46124">
    <property type="entry name" value="D-AMINOACYL-TRNA DEACYLASE"/>
    <property type="match status" value="1"/>
</dbReference>
<evidence type="ECO:0000256" key="1">
    <source>
        <dbReference type="ARBA" id="ARBA00009275"/>
    </source>
</evidence>
<organism evidence="5 6">
    <name type="scientific">Gallaecimonas xiamenensis 3-C-1</name>
    <dbReference type="NCBI Taxonomy" id="745411"/>
    <lineage>
        <taxon>Bacteria</taxon>
        <taxon>Pseudomonadati</taxon>
        <taxon>Pseudomonadota</taxon>
        <taxon>Gammaproteobacteria</taxon>
        <taxon>Enterobacterales</taxon>
        <taxon>Gallaecimonadaceae</taxon>
        <taxon>Gallaecimonas</taxon>
    </lineage>
</organism>
<dbReference type="InterPro" id="IPR001130">
    <property type="entry name" value="TatD-like"/>
</dbReference>
<dbReference type="Pfam" id="PF01026">
    <property type="entry name" value="TatD_DNase"/>
    <property type="match status" value="1"/>
</dbReference>
<dbReference type="SUPFAM" id="SSF51556">
    <property type="entry name" value="Metallo-dependent hydrolases"/>
    <property type="match status" value="1"/>
</dbReference>
<dbReference type="EMBL" id="AMRI01000006">
    <property type="protein sequence ID" value="EKE75861.1"/>
    <property type="molecule type" value="Genomic_DNA"/>
</dbReference>
<evidence type="ECO:0000256" key="4">
    <source>
        <dbReference type="PIRSR" id="PIRSR005902-1"/>
    </source>
</evidence>
<dbReference type="PANTHER" id="PTHR46124:SF2">
    <property type="entry name" value="D-AMINOACYL-TRNA DEACYLASE"/>
    <property type="match status" value="1"/>
</dbReference>
<evidence type="ECO:0000313" key="5">
    <source>
        <dbReference type="EMBL" id="EKE75861.1"/>
    </source>
</evidence>
<dbReference type="PIRSF" id="PIRSF005902">
    <property type="entry name" value="DNase_TatD"/>
    <property type="match status" value="1"/>
</dbReference>
<dbReference type="GO" id="GO:0005829">
    <property type="term" value="C:cytosol"/>
    <property type="evidence" value="ECO:0007669"/>
    <property type="project" value="TreeGrafter"/>
</dbReference>
<dbReference type="GO" id="GO:0016788">
    <property type="term" value="F:hydrolase activity, acting on ester bonds"/>
    <property type="evidence" value="ECO:0007669"/>
    <property type="project" value="InterPro"/>
</dbReference>
<dbReference type="GO" id="GO:0046872">
    <property type="term" value="F:metal ion binding"/>
    <property type="evidence" value="ECO:0007669"/>
    <property type="project" value="UniProtKB-KW"/>
</dbReference>
<comment type="caution">
    <text evidence="5">The sequence shown here is derived from an EMBL/GenBank/DDBJ whole genome shotgun (WGS) entry which is preliminary data.</text>
</comment>
<feature type="binding site" evidence="4">
    <location>
        <position position="205"/>
    </location>
    <ligand>
        <name>a divalent metal cation</name>
        <dbReference type="ChEBI" id="CHEBI:60240"/>
        <label>1</label>
    </ligand>
</feature>
<evidence type="ECO:0000256" key="3">
    <source>
        <dbReference type="ARBA" id="ARBA00022801"/>
    </source>
</evidence>
<evidence type="ECO:0000256" key="2">
    <source>
        <dbReference type="ARBA" id="ARBA00022723"/>
    </source>
</evidence>